<evidence type="ECO:0000313" key="1">
    <source>
        <dbReference type="EMBL" id="MDW9254064.1"/>
    </source>
</evidence>
<gene>
    <name evidence="1" type="ORF">C7S16_0664</name>
</gene>
<comment type="caution">
    <text evidence="1">The sequence shown here is derived from an EMBL/GenBank/DDBJ whole genome shotgun (WGS) entry which is preliminary data.</text>
</comment>
<name>A0AAW9D1Y6_BURTH</name>
<sequence>MSIDDQLDVGYAHVLNESIWIESNFQQISAMEMVTRKRGYRQCDRISDR</sequence>
<reference evidence="1" key="1">
    <citation type="submission" date="2018-08" db="EMBL/GenBank/DDBJ databases">
        <title>Identification of Burkholderia cepacia strains that express a Burkholderia pseudomallei-like capsular polysaccharide.</title>
        <authorList>
            <person name="Burtnick M.N."/>
            <person name="Vongsouvath M."/>
            <person name="Newton P."/>
            <person name="Wuthiekanun V."/>
            <person name="Limmathurotsakul D."/>
            <person name="Brett P.J."/>
            <person name="Chantratita N."/>
            <person name="Dance D.A."/>
        </authorList>
    </citation>
    <scope>NUCLEOTIDE SEQUENCE</scope>
    <source>
        <strain evidence="1">SBXCC001</strain>
    </source>
</reference>
<evidence type="ECO:0000313" key="2">
    <source>
        <dbReference type="Proteomes" id="UP001272137"/>
    </source>
</evidence>
<dbReference type="EMBL" id="QXCT01000002">
    <property type="protein sequence ID" value="MDW9254064.1"/>
    <property type="molecule type" value="Genomic_DNA"/>
</dbReference>
<protein>
    <recommendedName>
        <fullName evidence="3">Transposase</fullName>
    </recommendedName>
</protein>
<proteinExistence type="predicted"/>
<dbReference type="Proteomes" id="UP001272137">
    <property type="component" value="Unassembled WGS sequence"/>
</dbReference>
<evidence type="ECO:0008006" key="3">
    <source>
        <dbReference type="Google" id="ProtNLM"/>
    </source>
</evidence>
<dbReference type="AlphaFoldDB" id="A0AAW9D1Y6"/>
<organism evidence="1 2">
    <name type="scientific">Burkholderia thailandensis</name>
    <dbReference type="NCBI Taxonomy" id="57975"/>
    <lineage>
        <taxon>Bacteria</taxon>
        <taxon>Pseudomonadati</taxon>
        <taxon>Pseudomonadota</taxon>
        <taxon>Betaproteobacteria</taxon>
        <taxon>Burkholderiales</taxon>
        <taxon>Burkholderiaceae</taxon>
        <taxon>Burkholderia</taxon>
        <taxon>pseudomallei group</taxon>
    </lineage>
</organism>
<accession>A0AAW9D1Y6</accession>